<accession>A0ABU1WRG4</accession>
<gene>
    <name evidence="1" type="ORF">J2W49_003870</name>
</gene>
<protein>
    <submittedName>
        <fullName evidence="1">Uncharacterized protein</fullName>
    </submittedName>
</protein>
<name>A0ABU1WRG4_9BURK</name>
<keyword evidence="2" id="KW-1185">Reference proteome</keyword>
<dbReference type="EMBL" id="JAVDWU010000009">
    <property type="protein sequence ID" value="MDR7151894.1"/>
    <property type="molecule type" value="Genomic_DNA"/>
</dbReference>
<evidence type="ECO:0000313" key="2">
    <source>
        <dbReference type="Proteomes" id="UP001265700"/>
    </source>
</evidence>
<reference evidence="1 2" key="1">
    <citation type="submission" date="2023-07" db="EMBL/GenBank/DDBJ databases">
        <title>Sorghum-associated microbial communities from plants grown in Nebraska, USA.</title>
        <authorList>
            <person name="Schachtman D."/>
        </authorList>
    </citation>
    <scope>NUCLEOTIDE SEQUENCE [LARGE SCALE GENOMIC DNA]</scope>
    <source>
        <strain evidence="1 2">4249</strain>
    </source>
</reference>
<proteinExistence type="predicted"/>
<organism evidence="1 2">
    <name type="scientific">Hydrogenophaga palleronii</name>
    <dbReference type="NCBI Taxonomy" id="65655"/>
    <lineage>
        <taxon>Bacteria</taxon>
        <taxon>Pseudomonadati</taxon>
        <taxon>Pseudomonadota</taxon>
        <taxon>Betaproteobacteria</taxon>
        <taxon>Burkholderiales</taxon>
        <taxon>Comamonadaceae</taxon>
        <taxon>Hydrogenophaga</taxon>
    </lineage>
</organism>
<dbReference type="Proteomes" id="UP001265700">
    <property type="component" value="Unassembled WGS sequence"/>
</dbReference>
<sequence length="33" mass="3729">MWDVALQAGKRRALDMSSELARADRVEQINANI</sequence>
<comment type="caution">
    <text evidence="1">The sequence shown here is derived from an EMBL/GenBank/DDBJ whole genome shotgun (WGS) entry which is preliminary data.</text>
</comment>
<evidence type="ECO:0000313" key="1">
    <source>
        <dbReference type="EMBL" id="MDR7151894.1"/>
    </source>
</evidence>